<dbReference type="AlphaFoldDB" id="A0AAV6FZ45"/>
<feature type="region of interest" description="Disordered" evidence="1">
    <location>
        <begin position="1"/>
        <end position="32"/>
    </location>
</feature>
<dbReference type="Proteomes" id="UP000823561">
    <property type="component" value="Chromosome 16"/>
</dbReference>
<evidence type="ECO:0000313" key="2">
    <source>
        <dbReference type="EMBL" id="KAG5268103.1"/>
    </source>
</evidence>
<reference evidence="2" key="1">
    <citation type="submission" date="2020-10" db="EMBL/GenBank/DDBJ databases">
        <title>Chromosome-scale genome assembly of the Allis shad, Alosa alosa.</title>
        <authorList>
            <person name="Margot Z."/>
            <person name="Christophe K."/>
            <person name="Cabau C."/>
            <person name="Louis A."/>
            <person name="Berthelot C."/>
            <person name="Parey E."/>
            <person name="Roest Crollius H."/>
            <person name="Montfort J."/>
            <person name="Robinson-Rechavi M."/>
            <person name="Bucao C."/>
            <person name="Bouchez O."/>
            <person name="Gislard M."/>
            <person name="Lluch J."/>
            <person name="Milhes M."/>
            <person name="Lampietro C."/>
            <person name="Lopez Roques C."/>
            <person name="Donnadieu C."/>
            <person name="Braasch I."/>
            <person name="Desvignes T."/>
            <person name="Postlethwait J."/>
            <person name="Bobe J."/>
            <person name="Guiguen Y."/>
        </authorList>
    </citation>
    <scope>NUCLEOTIDE SEQUENCE</scope>
    <source>
        <strain evidence="2">M-15738</strain>
        <tissue evidence="2">Blood</tissue>
    </source>
</reference>
<proteinExistence type="predicted"/>
<organism evidence="2 3">
    <name type="scientific">Alosa alosa</name>
    <name type="common">allis shad</name>
    <dbReference type="NCBI Taxonomy" id="278164"/>
    <lineage>
        <taxon>Eukaryota</taxon>
        <taxon>Metazoa</taxon>
        <taxon>Chordata</taxon>
        <taxon>Craniata</taxon>
        <taxon>Vertebrata</taxon>
        <taxon>Euteleostomi</taxon>
        <taxon>Actinopterygii</taxon>
        <taxon>Neopterygii</taxon>
        <taxon>Teleostei</taxon>
        <taxon>Clupei</taxon>
        <taxon>Clupeiformes</taxon>
        <taxon>Clupeoidei</taxon>
        <taxon>Clupeidae</taxon>
        <taxon>Alosa</taxon>
    </lineage>
</organism>
<evidence type="ECO:0000256" key="1">
    <source>
        <dbReference type="SAM" id="MobiDB-lite"/>
    </source>
</evidence>
<dbReference type="EMBL" id="JADWDJ010000016">
    <property type="protein sequence ID" value="KAG5268103.1"/>
    <property type="molecule type" value="Genomic_DNA"/>
</dbReference>
<gene>
    <name evidence="2" type="ORF">AALO_G00208280</name>
</gene>
<sequence>MRKKKFKYAESAPKSSPVKDIPSGENSTLDPPEYEIQRDKAIRVIQRSWKRHVDIQVFKYYRELINFHNQGLPHILLKHVNPREADILDPGAGVFIRFRLGGITFPPNIYYKIFTHRPVVDLCASSPKDYTHEAQRQLVPRQRHNHHPVVHDDRSSWYKRVENNGWRVLAGKISHFGDTITQDTSAKKFEYKHTKLLRWQDVEKRKKLRKIEWFKKMYEEGILRARTGHKETALLVEKSTYGMMCVVKQLGADHIAEWEVDELLEWTNALNFDEYINGWKTIGSSQSSEYVKDERLLLSRHNPCEASQLTQEDSQFVTNSSGLHPQISNIIKSDHSSDCVRMPYGNSSSGRYCINN</sequence>
<name>A0AAV6FZ45_9TELE</name>
<dbReference type="PANTHER" id="PTHR33504">
    <property type="entry name" value="NADH DEHYDROGENASE (UBIQUINONE) 1 BETA SUBCOMPLEX, 4"/>
    <property type="match status" value="1"/>
</dbReference>
<accession>A0AAV6FZ45</accession>
<dbReference type="PANTHER" id="PTHR33504:SF2">
    <property type="entry name" value="PROTEIN MFI"/>
    <property type="match status" value="1"/>
</dbReference>
<evidence type="ECO:0000313" key="3">
    <source>
        <dbReference type="Proteomes" id="UP000823561"/>
    </source>
</evidence>
<protein>
    <submittedName>
        <fullName evidence="2">Uncharacterized protein</fullName>
    </submittedName>
</protein>
<comment type="caution">
    <text evidence="2">The sequence shown here is derived from an EMBL/GenBank/DDBJ whole genome shotgun (WGS) entry which is preliminary data.</text>
</comment>
<keyword evidence="3" id="KW-1185">Reference proteome</keyword>